<sequence length="294" mass="33200">MNVTEKNISKVAKDVDIFLKKFLSKKKQQSKLYYAIKYGLFSGGKKFRSYLVINSGKLFNLNYKNLIVIGAAVECMHSYSLIHDDLPSMDNDDYRRGKKSTHKVFGESTAILAGNSLLTLAFEILTSNQLNSNYKVKSDLVYSLASSAGYTGIAGGQFLDLKFEKMKVNKNLIVDMQNKKTGELISFCLESAAILSGKNSHRKFLKNIGMDLGLLFQITDDLLDIFGDTKKIGKPTRRDNQKGKATIIKNIGVNKTIEFCYKLVDSITERLKNKYRTRADSLIDSVNFLLRREH</sequence>
<dbReference type="SFLD" id="SFLDS00005">
    <property type="entry name" value="Isoprenoid_Synthase_Type_I"/>
    <property type="match status" value="1"/>
</dbReference>
<name>A0A966HL28_9PROT</name>
<keyword evidence="5" id="KW-0460">Magnesium</keyword>
<dbReference type="Gene3D" id="1.10.600.10">
    <property type="entry name" value="Farnesyl Diphosphate Synthase"/>
    <property type="match status" value="1"/>
</dbReference>
<dbReference type="InterPro" id="IPR008949">
    <property type="entry name" value="Isoprenoid_synthase_dom_sf"/>
</dbReference>
<dbReference type="GO" id="GO:0004659">
    <property type="term" value="F:prenyltransferase activity"/>
    <property type="evidence" value="ECO:0007669"/>
    <property type="project" value="InterPro"/>
</dbReference>
<evidence type="ECO:0000256" key="1">
    <source>
        <dbReference type="ARBA" id="ARBA00001946"/>
    </source>
</evidence>
<evidence type="ECO:0000256" key="7">
    <source>
        <dbReference type="RuleBase" id="RU004466"/>
    </source>
</evidence>
<evidence type="ECO:0000256" key="2">
    <source>
        <dbReference type="ARBA" id="ARBA00006706"/>
    </source>
</evidence>
<evidence type="ECO:0000256" key="3">
    <source>
        <dbReference type="ARBA" id="ARBA00022679"/>
    </source>
</evidence>
<comment type="cofactor">
    <cofactor evidence="1">
        <name>Mg(2+)</name>
        <dbReference type="ChEBI" id="CHEBI:18420"/>
    </cofactor>
</comment>
<comment type="caution">
    <text evidence="8">The sequence shown here is derived from an EMBL/GenBank/DDBJ whole genome shotgun (WGS) entry which is preliminary data.</text>
</comment>
<dbReference type="SFLD" id="SFLDG01017">
    <property type="entry name" value="Polyprenyl_Transferase_Like"/>
    <property type="match status" value="1"/>
</dbReference>
<keyword evidence="4" id="KW-0479">Metal-binding</keyword>
<dbReference type="AlphaFoldDB" id="A0A966HL28"/>
<dbReference type="GO" id="GO:0016114">
    <property type="term" value="P:terpenoid biosynthetic process"/>
    <property type="evidence" value="ECO:0007669"/>
    <property type="project" value="UniProtKB-ARBA"/>
</dbReference>
<dbReference type="EMBL" id="RGMI01000005">
    <property type="protein sequence ID" value="NCU50229.1"/>
    <property type="molecule type" value="Genomic_DNA"/>
</dbReference>
<evidence type="ECO:0000256" key="5">
    <source>
        <dbReference type="ARBA" id="ARBA00022842"/>
    </source>
</evidence>
<keyword evidence="3 7" id="KW-0808">Transferase</keyword>
<dbReference type="GO" id="GO:0046872">
    <property type="term" value="F:metal ion binding"/>
    <property type="evidence" value="ECO:0007669"/>
    <property type="project" value="UniProtKB-KW"/>
</dbReference>
<accession>A0A966HL28</accession>
<dbReference type="InterPro" id="IPR000092">
    <property type="entry name" value="Polyprenyl_synt"/>
</dbReference>
<comment type="similarity">
    <text evidence="2 7">Belongs to the FPP/GGPP synthase family.</text>
</comment>
<organism evidence="8 9">
    <name type="scientific">Candidatus Fonsibacter lacus</name>
    <dbReference type="NCBI Taxonomy" id="2576439"/>
    <lineage>
        <taxon>Bacteria</taxon>
        <taxon>Pseudomonadati</taxon>
        <taxon>Pseudomonadota</taxon>
        <taxon>Alphaproteobacteria</taxon>
        <taxon>Candidatus Pelagibacterales</taxon>
        <taxon>Candidatus Pelagibacterales incertae sedis</taxon>
        <taxon>Candidatus Fonsibacter</taxon>
    </lineage>
</organism>
<evidence type="ECO:0000313" key="9">
    <source>
        <dbReference type="Proteomes" id="UP000699985"/>
    </source>
</evidence>
<reference evidence="8" key="1">
    <citation type="submission" date="2018-10" db="EMBL/GenBank/DDBJ databases">
        <title>Iterative Subtractive Binning of Freshwater Chronoseries Metagenomes Recovers Nearly Complete Genomes from over Four Hundred Novel Species.</title>
        <authorList>
            <person name="Rodriguez-R L.M."/>
            <person name="Tsementzi D."/>
            <person name="Luo C."/>
            <person name="Konstantinidis K.T."/>
        </authorList>
    </citation>
    <scope>NUCLEOTIDE SEQUENCE</scope>
    <source>
        <strain evidence="8">WB8_1A_003</strain>
    </source>
</reference>
<dbReference type="CDD" id="cd00685">
    <property type="entry name" value="Trans_IPPS_HT"/>
    <property type="match status" value="1"/>
</dbReference>
<dbReference type="Pfam" id="PF00348">
    <property type="entry name" value="polyprenyl_synt"/>
    <property type="match status" value="1"/>
</dbReference>
<dbReference type="FunFam" id="1.10.600.10:FF:000001">
    <property type="entry name" value="Geranylgeranyl diphosphate synthase"/>
    <property type="match status" value="1"/>
</dbReference>
<dbReference type="PROSITE" id="PS00444">
    <property type="entry name" value="POLYPRENYL_SYNTHASE_2"/>
    <property type="match status" value="1"/>
</dbReference>
<dbReference type="InterPro" id="IPR033749">
    <property type="entry name" value="Polyprenyl_synt_CS"/>
</dbReference>
<keyword evidence="6" id="KW-0414">Isoprene biosynthesis</keyword>
<proteinExistence type="inferred from homology"/>
<dbReference type="PANTHER" id="PTHR43281">
    <property type="entry name" value="FARNESYL DIPHOSPHATE SYNTHASE"/>
    <property type="match status" value="1"/>
</dbReference>
<dbReference type="Proteomes" id="UP000699985">
    <property type="component" value="Unassembled WGS sequence"/>
</dbReference>
<evidence type="ECO:0000313" key="8">
    <source>
        <dbReference type="EMBL" id="NCU50229.1"/>
    </source>
</evidence>
<evidence type="ECO:0000256" key="6">
    <source>
        <dbReference type="ARBA" id="ARBA00023229"/>
    </source>
</evidence>
<gene>
    <name evidence="8" type="ORF">EBX29_00375</name>
</gene>
<dbReference type="PROSITE" id="PS00723">
    <property type="entry name" value="POLYPRENYL_SYNTHASE_1"/>
    <property type="match status" value="1"/>
</dbReference>
<dbReference type="PANTHER" id="PTHR43281:SF1">
    <property type="entry name" value="FARNESYL DIPHOSPHATE SYNTHASE"/>
    <property type="match status" value="1"/>
</dbReference>
<dbReference type="SUPFAM" id="SSF48576">
    <property type="entry name" value="Terpenoid synthases"/>
    <property type="match status" value="1"/>
</dbReference>
<evidence type="ECO:0000256" key="4">
    <source>
        <dbReference type="ARBA" id="ARBA00022723"/>
    </source>
</evidence>
<protein>
    <submittedName>
        <fullName evidence="8">Polyprenyl synthetase family protein</fullName>
    </submittedName>
</protein>